<name>A0A6B1DV44_9CHLR</name>
<organism evidence="1">
    <name type="scientific">Caldilineaceae bacterium SB0662_bin_9</name>
    <dbReference type="NCBI Taxonomy" id="2605258"/>
    <lineage>
        <taxon>Bacteria</taxon>
        <taxon>Bacillati</taxon>
        <taxon>Chloroflexota</taxon>
        <taxon>Caldilineae</taxon>
        <taxon>Caldilineales</taxon>
        <taxon>Caldilineaceae</taxon>
    </lineage>
</organism>
<proteinExistence type="predicted"/>
<comment type="caution">
    <text evidence="1">The sequence shown here is derived from an EMBL/GenBank/DDBJ whole genome shotgun (WGS) entry which is preliminary data.</text>
</comment>
<sequence>MRSSPAAPPAVLFVCTLNYYRSRFAHLYFNHLARGTGLRAESRGLVVDRSRMQGMSYYAGQALQVVGVDVTEGDKRDPMQLTELDIRQAERLIALCRSEHEPVVAARFPTYRDRFEYWDVLDIDARHTNAALGRDCRRQVERLWMDLRRDVGVG</sequence>
<accession>A0A6B1DV44</accession>
<dbReference type="SUPFAM" id="SSF52788">
    <property type="entry name" value="Phosphotyrosine protein phosphatases I"/>
    <property type="match status" value="1"/>
</dbReference>
<dbReference type="Gene3D" id="3.40.50.2300">
    <property type="match status" value="1"/>
</dbReference>
<reference evidence="1" key="1">
    <citation type="submission" date="2019-09" db="EMBL/GenBank/DDBJ databases">
        <title>Characterisation of the sponge microbiome using genome-centric metagenomics.</title>
        <authorList>
            <person name="Engelberts J.P."/>
            <person name="Robbins S.J."/>
            <person name="De Goeij J.M."/>
            <person name="Aranda M."/>
            <person name="Bell S.C."/>
            <person name="Webster N.S."/>
        </authorList>
    </citation>
    <scope>NUCLEOTIDE SEQUENCE</scope>
    <source>
        <strain evidence="1">SB0662_bin_9</strain>
    </source>
</reference>
<dbReference type="AlphaFoldDB" id="A0A6B1DV44"/>
<dbReference type="EMBL" id="VXPY01000053">
    <property type="protein sequence ID" value="MYD90234.1"/>
    <property type="molecule type" value="Genomic_DNA"/>
</dbReference>
<dbReference type="InterPro" id="IPR036196">
    <property type="entry name" value="Ptyr_pPase_sf"/>
</dbReference>
<evidence type="ECO:0000313" key="1">
    <source>
        <dbReference type="EMBL" id="MYD90234.1"/>
    </source>
</evidence>
<protein>
    <submittedName>
        <fullName evidence="1">Low molecular weight phosphatase family protein</fullName>
    </submittedName>
</protein>
<gene>
    <name evidence="1" type="ORF">F4Y08_07830</name>
</gene>